<name>A0A1Q6IZG4_PHOVU</name>
<protein>
    <submittedName>
        <fullName evidence="1">Uncharacterized protein</fullName>
    </submittedName>
</protein>
<evidence type="ECO:0000313" key="1">
    <source>
        <dbReference type="EMBL" id="OKZ46151.1"/>
    </source>
</evidence>
<dbReference type="EMBL" id="MNQV01000204">
    <property type="protein sequence ID" value="OKZ46151.1"/>
    <property type="molecule type" value="Genomic_DNA"/>
</dbReference>
<dbReference type="Proteomes" id="UP000186631">
    <property type="component" value="Unassembled WGS sequence"/>
</dbReference>
<dbReference type="RefSeq" id="WP_016270302.1">
    <property type="nucleotide sequence ID" value="NZ_JANUTN010000007.1"/>
</dbReference>
<accession>A0A1Q6IZG4</accession>
<evidence type="ECO:0000313" key="2">
    <source>
        <dbReference type="Proteomes" id="UP000186631"/>
    </source>
</evidence>
<comment type="caution">
    <text evidence="1">The sequence shown here is derived from an EMBL/GenBank/DDBJ whole genome shotgun (WGS) entry which is preliminary data.</text>
</comment>
<dbReference type="AlphaFoldDB" id="A0A1Q6IZG4"/>
<gene>
    <name evidence="1" type="ORF">BHV80_11155</name>
</gene>
<sequence length="217" mass="23859">MIPVKDILKTLRTIINESATEEDSFTIETDEALKEFIRLALLALMNDEGVMAEASEMTDSSSISFEKRPDGLFFAYIKIPADYIRLVSVNLTGWRYPVTMLYPDNSPLYSAQYSSAPGVGNGPSIPVAFITNDTMRSIIAHAVKEQGGYSLRYIPTPSISENGEINLHNKYAGALAYYAAGLYHISINENTGAESEFAIARSLIRSHTPESSTSNTE</sequence>
<organism evidence="1 2">
    <name type="scientific">Phocaeicola vulgatus</name>
    <name type="common">Bacteroides vulgatus</name>
    <dbReference type="NCBI Taxonomy" id="821"/>
    <lineage>
        <taxon>Bacteria</taxon>
        <taxon>Pseudomonadati</taxon>
        <taxon>Bacteroidota</taxon>
        <taxon>Bacteroidia</taxon>
        <taxon>Bacteroidales</taxon>
        <taxon>Bacteroidaceae</taxon>
        <taxon>Phocaeicola</taxon>
    </lineage>
</organism>
<proteinExistence type="predicted"/>
<reference evidence="1 2" key="1">
    <citation type="journal article" date="2016" name="Nat. Biotechnol.">
        <title>Measurement of bacterial replication rates in microbial communities.</title>
        <authorList>
            <person name="Brown C.T."/>
            <person name="Olm M.R."/>
            <person name="Thomas B.C."/>
            <person name="Banfield J.F."/>
        </authorList>
    </citation>
    <scope>NUCLEOTIDE SEQUENCE [LARGE SCALE GENOMIC DNA]</scope>
    <source>
        <strain evidence="1">42_262</strain>
    </source>
</reference>